<feature type="domain" description="ABC transmembrane type-1" evidence="11">
    <location>
        <begin position="17"/>
        <end position="301"/>
    </location>
</feature>
<dbReference type="InterPro" id="IPR017871">
    <property type="entry name" value="ABC_transporter-like_CS"/>
</dbReference>
<feature type="transmembrane region" description="Helical" evidence="9">
    <location>
        <begin position="156"/>
        <end position="179"/>
    </location>
</feature>
<dbReference type="Proteomes" id="UP000824221">
    <property type="component" value="Unassembled WGS sequence"/>
</dbReference>
<dbReference type="Gene3D" id="3.40.50.300">
    <property type="entry name" value="P-loop containing nucleotide triphosphate hydrolases"/>
    <property type="match status" value="1"/>
</dbReference>
<dbReference type="PANTHER" id="PTHR24221">
    <property type="entry name" value="ATP-BINDING CASSETTE SUB-FAMILY B"/>
    <property type="match status" value="1"/>
</dbReference>
<dbReference type="InterPro" id="IPR039421">
    <property type="entry name" value="Type_1_exporter"/>
</dbReference>
<protein>
    <submittedName>
        <fullName evidence="12">ABC transporter ATP-binding protein/permease</fullName>
    </submittedName>
</protein>
<dbReference type="Pfam" id="PF00664">
    <property type="entry name" value="ABC_membrane"/>
    <property type="match status" value="1"/>
</dbReference>
<dbReference type="EMBL" id="DXAJ01000057">
    <property type="protein sequence ID" value="HJA02482.1"/>
    <property type="molecule type" value="Genomic_DNA"/>
</dbReference>
<evidence type="ECO:0000313" key="12">
    <source>
        <dbReference type="EMBL" id="HJA02482.1"/>
    </source>
</evidence>
<keyword evidence="2" id="KW-0813">Transport</keyword>
<evidence type="ECO:0000256" key="5">
    <source>
        <dbReference type="ARBA" id="ARBA00022741"/>
    </source>
</evidence>
<feature type="transmembrane region" description="Helical" evidence="9">
    <location>
        <begin position="276"/>
        <end position="299"/>
    </location>
</feature>
<feature type="transmembrane region" description="Helical" evidence="9">
    <location>
        <begin position="130"/>
        <end position="150"/>
    </location>
</feature>
<name>A0A9D2H0T2_9FIRM</name>
<dbReference type="SUPFAM" id="SSF90123">
    <property type="entry name" value="ABC transporter transmembrane region"/>
    <property type="match status" value="1"/>
</dbReference>
<evidence type="ECO:0000256" key="1">
    <source>
        <dbReference type="ARBA" id="ARBA00004651"/>
    </source>
</evidence>
<dbReference type="InterPro" id="IPR027417">
    <property type="entry name" value="P-loop_NTPase"/>
</dbReference>
<dbReference type="InterPro" id="IPR011527">
    <property type="entry name" value="ABC1_TM_dom"/>
</dbReference>
<evidence type="ECO:0000256" key="9">
    <source>
        <dbReference type="SAM" id="Phobius"/>
    </source>
</evidence>
<keyword evidence="7 9" id="KW-1133">Transmembrane helix</keyword>
<dbReference type="FunFam" id="3.40.50.300:FF:000854">
    <property type="entry name" value="Multidrug ABC transporter ATP-binding protein"/>
    <property type="match status" value="1"/>
</dbReference>
<comment type="subcellular location">
    <subcellularLocation>
        <location evidence="1">Cell membrane</location>
        <topology evidence="1">Multi-pass membrane protein</topology>
    </subcellularLocation>
</comment>
<dbReference type="PROSITE" id="PS50929">
    <property type="entry name" value="ABC_TM1F"/>
    <property type="match status" value="1"/>
</dbReference>
<gene>
    <name evidence="12" type="ORF">H9797_03770</name>
</gene>
<feature type="transmembrane region" description="Helical" evidence="9">
    <location>
        <begin position="243"/>
        <end position="264"/>
    </location>
</feature>
<evidence type="ECO:0000259" key="10">
    <source>
        <dbReference type="PROSITE" id="PS50893"/>
    </source>
</evidence>
<dbReference type="GO" id="GO:0005524">
    <property type="term" value="F:ATP binding"/>
    <property type="evidence" value="ECO:0007669"/>
    <property type="project" value="UniProtKB-KW"/>
</dbReference>
<keyword evidence="8 9" id="KW-0472">Membrane</keyword>
<accession>A0A9D2H0T2</accession>
<proteinExistence type="predicted"/>
<keyword evidence="3" id="KW-1003">Cell membrane</keyword>
<reference evidence="12" key="1">
    <citation type="journal article" date="2021" name="PeerJ">
        <title>Extensive microbial diversity within the chicken gut microbiome revealed by metagenomics and culture.</title>
        <authorList>
            <person name="Gilroy R."/>
            <person name="Ravi A."/>
            <person name="Getino M."/>
            <person name="Pursley I."/>
            <person name="Horton D.L."/>
            <person name="Alikhan N.F."/>
            <person name="Baker D."/>
            <person name="Gharbi K."/>
            <person name="Hall N."/>
            <person name="Watson M."/>
            <person name="Adriaenssens E.M."/>
            <person name="Foster-Nyarko E."/>
            <person name="Jarju S."/>
            <person name="Secka A."/>
            <person name="Antonio M."/>
            <person name="Oren A."/>
            <person name="Chaudhuri R.R."/>
            <person name="La Ragione R."/>
            <person name="Hildebrand F."/>
            <person name="Pallen M.J."/>
        </authorList>
    </citation>
    <scope>NUCLEOTIDE SEQUENCE</scope>
    <source>
        <strain evidence="12">CHK156-179</strain>
    </source>
</reference>
<evidence type="ECO:0000256" key="3">
    <source>
        <dbReference type="ARBA" id="ARBA00022475"/>
    </source>
</evidence>
<evidence type="ECO:0000313" key="13">
    <source>
        <dbReference type="Proteomes" id="UP000824221"/>
    </source>
</evidence>
<keyword evidence="6 12" id="KW-0067">ATP-binding</keyword>
<feature type="domain" description="ABC transporter" evidence="10">
    <location>
        <begin position="334"/>
        <end position="566"/>
    </location>
</feature>
<evidence type="ECO:0000256" key="2">
    <source>
        <dbReference type="ARBA" id="ARBA00022448"/>
    </source>
</evidence>
<dbReference type="Gene3D" id="1.20.1560.10">
    <property type="entry name" value="ABC transporter type 1, transmembrane domain"/>
    <property type="match status" value="1"/>
</dbReference>
<dbReference type="InterPro" id="IPR036640">
    <property type="entry name" value="ABC1_TM_sf"/>
</dbReference>
<organism evidence="12 13">
    <name type="scientific">Candidatus Gallimonas gallistercoris</name>
    <dbReference type="NCBI Taxonomy" id="2838602"/>
    <lineage>
        <taxon>Bacteria</taxon>
        <taxon>Bacillati</taxon>
        <taxon>Bacillota</taxon>
        <taxon>Clostridia</taxon>
        <taxon>Candidatus Gallimonas</taxon>
    </lineage>
</organism>
<feature type="transmembrane region" description="Helical" evidence="9">
    <location>
        <begin position="53"/>
        <end position="77"/>
    </location>
</feature>
<comment type="caution">
    <text evidence="12">The sequence shown here is derived from an EMBL/GenBank/DDBJ whole genome shotgun (WGS) entry which is preliminary data.</text>
</comment>
<dbReference type="SUPFAM" id="SSF52540">
    <property type="entry name" value="P-loop containing nucleoside triphosphate hydrolases"/>
    <property type="match status" value="1"/>
</dbReference>
<keyword evidence="4 9" id="KW-0812">Transmembrane</keyword>
<dbReference type="Pfam" id="PF00005">
    <property type="entry name" value="ABC_tran"/>
    <property type="match status" value="1"/>
</dbReference>
<dbReference type="GO" id="GO:0140359">
    <property type="term" value="F:ABC-type transporter activity"/>
    <property type="evidence" value="ECO:0007669"/>
    <property type="project" value="InterPro"/>
</dbReference>
<evidence type="ECO:0000256" key="7">
    <source>
        <dbReference type="ARBA" id="ARBA00022989"/>
    </source>
</evidence>
<dbReference type="InterPro" id="IPR003439">
    <property type="entry name" value="ABC_transporter-like_ATP-bd"/>
</dbReference>
<evidence type="ECO:0000259" key="11">
    <source>
        <dbReference type="PROSITE" id="PS50929"/>
    </source>
</evidence>
<dbReference type="PROSITE" id="PS00211">
    <property type="entry name" value="ABC_TRANSPORTER_1"/>
    <property type="match status" value="1"/>
</dbReference>
<sequence length="575" mass="62022">MFRLIRYLTKKQVFFFLLLLAFLVVQVFADVTLPTYTARIVEQMQAGAEALSILRTGGIMLAFAAVSVLATIAETFLSASISTGLGRRLRGEVFSHVLSLSDRTAGAFTAGSLLTRTTNDVQQVVSSMVLILRLGVGAPLMAGMAIVRIAQSSGELTFVTAGAVVILLCGIAAILAVTLPRFKLVQKLTDRLNGTLRDTLTGIRVVRAYNAEEYERARFEEVSAALQKNNTFAGRAMALMNPLMMLIFNGLTLAIYWLGCFIIVRDNNAAFFPEMFSFTQLASQVVTAFMVLVMLFNMIPRAQVSAKRILEVLQKQSELKDPATPVSYTPDGSIEMKGVSASYGGAPVISRVSFRVERGQTLAVVGGTGAGKTTLLKLLLRFLDADAGEVFVGGMNVKDVPQKELRSHLGYAPQKSALLSGTIRENLAFADPSLSDEALMAAADAACAAEFITEKGGLQAEVAQGGRNFSGGQRQRLSIARAVAARPSYVLFDDSFSALDFATDAKVRKNLKERFAGTTKVIVAQRISTVRDADVIVVLDHGKMAGAGTHEELLKTCPAYLEIAQSQMTQEELAR</sequence>
<dbReference type="CDD" id="cd18548">
    <property type="entry name" value="ABC_6TM_Tm287_like"/>
    <property type="match status" value="1"/>
</dbReference>
<evidence type="ECO:0000256" key="8">
    <source>
        <dbReference type="ARBA" id="ARBA00023136"/>
    </source>
</evidence>
<dbReference type="SMART" id="SM00382">
    <property type="entry name" value="AAA"/>
    <property type="match status" value="1"/>
</dbReference>
<dbReference type="GO" id="GO:0005886">
    <property type="term" value="C:plasma membrane"/>
    <property type="evidence" value="ECO:0007669"/>
    <property type="project" value="UniProtKB-SubCell"/>
</dbReference>
<dbReference type="AlphaFoldDB" id="A0A9D2H0T2"/>
<evidence type="ECO:0000256" key="4">
    <source>
        <dbReference type="ARBA" id="ARBA00022692"/>
    </source>
</evidence>
<evidence type="ECO:0000256" key="6">
    <source>
        <dbReference type="ARBA" id="ARBA00022840"/>
    </source>
</evidence>
<dbReference type="PROSITE" id="PS50893">
    <property type="entry name" value="ABC_TRANSPORTER_2"/>
    <property type="match status" value="1"/>
</dbReference>
<dbReference type="InterPro" id="IPR003593">
    <property type="entry name" value="AAA+_ATPase"/>
</dbReference>
<keyword evidence="5" id="KW-0547">Nucleotide-binding</keyword>
<dbReference type="PANTHER" id="PTHR24221:SF276">
    <property type="entry name" value="ABC TRANSPORTER, ATP-BINDING_PERMEASE PROTEIN"/>
    <property type="match status" value="1"/>
</dbReference>
<reference evidence="12" key="2">
    <citation type="submission" date="2021-04" db="EMBL/GenBank/DDBJ databases">
        <authorList>
            <person name="Gilroy R."/>
        </authorList>
    </citation>
    <scope>NUCLEOTIDE SEQUENCE</scope>
    <source>
        <strain evidence="12">CHK156-179</strain>
    </source>
</reference>
<dbReference type="GO" id="GO:0016887">
    <property type="term" value="F:ATP hydrolysis activity"/>
    <property type="evidence" value="ECO:0007669"/>
    <property type="project" value="InterPro"/>
</dbReference>